<name>A0A8J6HR39_TENMO</name>
<accession>A0A8J6HR39</accession>
<reference evidence="1" key="1">
    <citation type="journal article" date="2020" name="J Insects Food Feed">
        <title>The yellow mealworm (Tenebrio molitor) genome: a resource for the emerging insects as food and feed industry.</title>
        <authorList>
            <person name="Eriksson T."/>
            <person name="Andere A."/>
            <person name="Kelstrup H."/>
            <person name="Emery V."/>
            <person name="Picard C."/>
        </authorList>
    </citation>
    <scope>NUCLEOTIDE SEQUENCE</scope>
    <source>
        <strain evidence="1">Stoneville</strain>
        <tissue evidence="1">Whole head</tissue>
    </source>
</reference>
<gene>
    <name evidence="1" type="ORF">GEV33_004658</name>
</gene>
<dbReference type="EMBL" id="JABDTM020018329">
    <property type="protein sequence ID" value="KAH0818133.1"/>
    <property type="molecule type" value="Genomic_DNA"/>
</dbReference>
<sequence>MFEEKQKEPDPDECSVFRVRTSILEFIHSDCPRIIVVRNRHDCIAIFFVGIVRFGIERHLFTSCTHAKDADLNVPKEGTEKNPLRIHRGSPLYNRERDELLIGKKSRRRNLRRIIKTESVCNKFFVRTYVTESECVLANVEEIDAITSDLAISRFDLSGPEIESGRRLRRKKLRSDGDLLVRTSNEKKWWPRRAVVRNGQLQLSGGHGDGAPTALRLPLRHLSLKAGALPNSLSLCKGQTVVLTLQPCHPTAFLAFWSVTRPLDYLHNAYLPHYWAEIARIITERTKSGKYCNSASKLSRWSGKTGTQRSFDIWVKTIAIELIRQTPLEDVKYLDIFTFATCWAKNQPKDCNSNYIEDPVESRCTACVKNNNEPPSEEKTVETLLKKCQNAENYVPVKEKLILFESLCKMGRKVRSTEDVSCKTGVGGTKRARSMHDLSNFNQHSAVREICKYFEIKSEASESASGVHTYGTIARFNHSDSQLNSARKVF</sequence>
<dbReference type="Proteomes" id="UP000719412">
    <property type="component" value="Unassembled WGS sequence"/>
</dbReference>
<proteinExistence type="predicted"/>
<comment type="caution">
    <text evidence="1">The sequence shown here is derived from an EMBL/GenBank/DDBJ whole genome shotgun (WGS) entry which is preliminary data.</text>
</comment>
<protein>
    <submittedName>
        <fullName evidence="1">Uncharacterized protein</fullName>
    </submittedName>
</protein>
<organism evidence="1 2">
    <name type="scientific">Tenebrio molitor</name>
    <name type="common">Yellow mealworm beetle</name>
    <dbReference type="NCBI Taxonomy" id="7067"/>
    <lineage>
        <taxon>Eukaryota</taxon>
        <taxon>Metazoa</taxon>
        <taxon>Ecdysozoa</taxon>
        <taxon>Arthropoda</taxon>
        <taxon>Hexapoda</taxon>
        <taxon>Insecta</taxon>
        <taxon>Pterygota</taxon>
        <taxon>Neoptera</taxon>
        <taxon>Endopterygota</taxon>
        <taxon>Coleoptera</taxon>
        <taxon>Polyphaga</taxon>
        <taxon>Cucujiformia</taxon>
        <taxon>Tenebrionidae</taxon>
        <taxon>Tenebrio</taxon>
    </lineage>
</organism>
<evidence type="ECO:0000313" key="2">
    <source>
        <dbReference type="Proteomes" id="UP000719412"/>
    </source>
</evidence>
<keyword evidence="2" id="KW-1185">Reference proteome</keyword>
<dbReference type="AlphaFoldDB" id="A0A8J6HR39"/>
<reference evidence="1" key="2">
    <citation type="submission" date="2021-08" db="EMBL/GenBank/DDBJ databases">
        <authorList>
            <person name="Eriksson T."/>
        </authorList>
    </citation>
    <scope>NUCLEOTIDE SEQUENCE</scope>
    <source>
        <strain evidence="1">Stoneville</strain>
        <tissue evidence="1">Whole head</tissue>
    </source>
</reference>
<evidence type="ECO:0000313" key="1">
    <source>
        <dbReference type="EMBL" id="KAH0818133.1"/>
    </source>
</evidence>